<accession>A0ABQ5ALV4</accession>
<reference evidence="2" key="2">
    <citation type="submission" date="2022-01" db="EMBL/GenBank/DDBJ databases">
        <authorList>
            <person name="Yamashiro T."/>
            <person name="Shiraishi A."/>
            <person name="Satake H."/>
            <person name="Nakayama K."/>
        </authorList>
    </citation>
    <scope>NUCLEOTIDE SEQUENCE</scope>
</reference>
<feature type="coiled-coil region" evidence="1">
    <location>
        <begin position="58"/>
        <end position="85"/>
    </location>
</feature>
<gene>
    <name evidence="2" type="ORF">Tco_0823405</name>
</gene>
<evidence type="ECO:0000256" key="1">
    <source>
        <dbReference type="SAM" id="Coils"/>
    </source>
</evidence>
<evidence type="ECO:0000313" key="2">
    <source>
        <dbReference type="EMBL" id="GJT02236.1"/>
    </source>
</evidence>
<name>A0ABQ5ALV4_9ASTR</name>
<dbReference type="EMBL" id="BQNB010012333">
    <property type="protein sequence ID" value="GJT02236.1"/>
    <property type="molecule type" value="Genomic_DNA"/>
</dbReference>
<sequence>MLEVNLRLSQLSPQIIDALYREMDNLRERQGALARMMVNVIDIEATNSLAIGETHPRVTALEEQVQTLQTALHESRSKNQQLQTTVAEMHSREGTLMQYMQWMEERLTLMRRDFQDRLPGAQMDLVHRNATGGGGLAMWKCKQMQEGPESSPQARDCTFSSFMKCGPTQFHGKEGAIELCRWFEKMESTFGISECAERSKVKFAAATLQGRALTWWNTQVATLGLAEAKR</sequence>
<organism evidence="2 3">
    <name type="scientific">Tanacetum coccineum</name>
    <dbReference type="NCBI Taxonomy" id="301880"/>
    <lineage>
        <taxon>Eukaryota</taxon>
        <taxon>Viridiplantae</taxon>
        <taxon>Streptophyta</taxon>
        <taxon>Embryophyta</taxon>
        <taxon>Tracheophyta</taxon>
        <taxon>Spermatophyta</taxon>
        <taxon>Magnoliopsida</taxon>
        <taxon>eudicotyledons</taxon>
        <taxon>Gunneridae</taxon>
        <taxon>Pentapetalae</taxon>
        <taxon>asterids</taxon>
        <taxon>campanulids</taxon>
        <taxon>Asterales</taxon>
        <taxon>Asteraceae</taxon>
        <taxon>Asteroideae</taxon>
        <taxon>Anthemideae</taxon>
        <taxon>Anthemidinae</taxon>
        <taxon>Tanacetum</taxon>
    </lineage>
</organism>
<reference evidence="2" key="1">
    <citation type="journal article" date="2022" name="Int. J. Mol. Sci.">
        <title>Draft Genome of Tanacetum Coccineum: Genomic Comparison of Closely Related Tanacetum-Family Plants.</title>
        <authorList>
            <person name="Yamashiro T."/>
            <person name="Shiraishi A."/>
            <person name="Nakayama K."/>
            <person name="Satake H."/>
        </authorList>
    </citation>
    <scope>NUCLEOTIDE SEQUENCE</scope>
</reference>
<protein>
    <recommendedName>
        <fullName evidence="4">Reverse transcriptase domain-containing protein</fullName>
    </recommendedName>
</protein>
<keyword evidence="3" id="KW-1185">Reference proteome</keyword>
<dbReference type="Proteomes" id="UP001151760">
    <property type="component" value="Unassembled WGS sequence"/>
</dbReference>
<comment type="caution">
    <text evidence="2">The sequence shown here is derived from an EMBL/GenBank/DDBJ whole genome shotgun (WGS) entry which is preliminary data.</text>
</comment>
<evidence type="ECO:0008006" key="4">
    <source>
        <dbReference type="Google" id="ProtNLM"/>
    </source>
</evidence>
<proteinExistence type="predicted"/>
<keyword evidence="1" id="KW-0175">Coiled coil</keyword>
<evidence type="ECO:0000313" key="3">
    <source>
        <dbReference type="Proteomes" id="UP001151760"/>
    </source>
</evidence>